<evidence type="ECO:0000256" key="2">
    <source>
        <dbReference type="SAM" id="Phobius"/>
    </source>
</evidence>
<organism evidence="4 5">
    <name type="scientific">Colletotrichum tanaceti</name>
    <dbReference type="NCBI Taxonomy" id="1306861"/>
    <lineage>
        <taxon>Eukaryota</taxon>
        <taxon>Fungi</taxon>
        <taxon>Dikarya</taxon>
        <taxon>Ascomycota</taxon>
        <taxon>Pezizomycotina</taxon>
        <taxon>Sordariomycetes</taxon>
        <taxon>Hypocreomycetidae</taxon>
        <taxon>Glomerellales</taxon>
        <taxon>Glomerellaceae</taxon>
        <taxon>Colletotrichum</taxon>
        <taxon>Colletotrichum destructivum species complex</taxon>
    </lineage>
</organism>
<evidence type="ECO:0000256" key="3">
    <source>
        <dbReference type="SAM" id="SignalP"/>
    </source>
</evidence>
<dbReference type="AlphaFoldDB" id="A0A4U6XI07"/>
<keyword evidence="5" id="KW-1185">Reference proteome</keyword>
<gene>
    <name evidence="4" type="ORF">CTA1_6898</name>
</gene>
<evidence type="ECO:0000313" key="4">
    <source>
        <dbReference type="EMBL" id="TKW55485.1"/>
    </source>
</evidence>
<comment type="caution">
    <text evidence="4">The sequence shown here is derived from an EMBL/GenBank/DDBJ whole genome shotgun (WGS) entry which is preliminary data.</text>
</comment>
<keyword evidence="2" id="KW-0472">Membrane</keyword>
<evidence type="ECO:0000256" key="1">
    <source>
        <dbReference type="SAM" id="MobiDB-lite"/>
    </source>
</evidence>
<protein>
    <submittedName>
        <fullName evidence="4">Uncharacterized protein</fullName>
    </submittedName>
</protein>
<feature type="compositionally biased region" description="Gly residues" evidence="1">
    <location>
        <begin position="165"/>
        <end position="215"/>
    </location>
</feature>
<feature type="chain" id="PRO_5020560870" evidence="3">
    <location>
        <begin position="21"/>
        <end position="293"/>
    </location>
</feature>
<sequence length="293" mass="27674">MRQPSSLLAAALAFGSAAVAQQVVLAVRTSTVVQCVTATPGLPPICAGCAPAPTIRPPVVIGGPICVEIEAPECKRCGCDTCTQTVTYTTEYDAFCPTGITRQKYEVTETYKGVAAKPTIPSADVPLGFTKDVQTCTTCGPTPITATITRPVTEPQGTPVNGPDAGSGGAPGGGPGGAPGGGPGGAPGGAPGGGSGGAPGGSPDGTPGGIPGSGPGAVPSSGPGSVPGSNSGSAPGGSDSGSAPGAGSQGAPGSNAPGAVSTVVTADSRTIVPLAVGYAALFVSAFAVTAFFL</sequence>
<dbReference type="EMBL" id="PJEX01000097">
    <property type="protein sequence ID" value="TKW55485.1"/>
    <property type="molecule type" value="Genomic_DNA"/>
</dbReference>
<feature type="transmembrane region" description="Helical" evidence="2">
    <location>
        <begin position="271"/>
        <end position="292"/>
    </location>
</feature>
<keyword evidence="2" id="KW-1133">Transmembrane helix</keyword>
<accession>A0A4U6XI07</accession>
<dbReference type="Proteomes" id="UP000310108">
    <property type="component" value="Unassembled WGS sequence"/>
</dbReference>
<feature type="signal peptide" evidence="3">
    <location>
        <begin position="1"/>
        <end position="20"/>
    </location>
</feature>
<reference evidence="4 5" key="1">
    <citation type="journal article" date="2019" name="PLoS ONE">
        <title>Comparative genome analysis indicates high evolutionary potential of pathogenicity genes in Colletotrichum tanaceti.</title>
        <authorList>
            <person name="Lelwala R.V."/>
            <person name="Korhonen P.K."/>
            <person name="Young N.D."/>
            <person name="Scott J.B."/>
            <person name="Ades P.A."/>
            <person name="Gasser R.B."/>
            <person name="Taylor P.W.J."/>
        </authorList>
    </citation>
    <scope>NUCLEOTIDE SEQUENCE [LARGE SCALE GENOMIC DNA]</scope>
    <source>
        <strain evidence="4">BRIP57314</strain>
    </source>
</reference>
<keyword evidence="2" id="KW-0812">Transmembrane</keyword>
<proteinExistence type="predicted"/>
<feature type="compositionally biased region" description="Low complexity" evidence="1">
    <location>
        <begin position="216"/>
        <end position="233"/>
    </location>
</feature>
<dbReference type="OrthoDB" id="5101370at2759"/>
<evidence type="ECO:0000313" key="5">
    <source>
        <dbReference type="Proteomes" id="UP000310108"/>
    </source>
</evidence>
<feature type="compositionally biased region" description="Low complexity" evidence="1">
    <location>
        <begin position="240"/>
        <end position="259"/>
    </location>
</feature>
<keyword evidence="3" id="KW-0732">Signal</keyword>
<feature type="region of interest" description="Disordered" evidence="1">
    <location>
        <begin position="140"/>
        <end position="260"/>
    </location>
</feature>
<feature type="compositionally biased region" description="Polar residues" evidence="1">
    <location>
        <begin position="140"/>
        <end position="159"/>
    </location>
</feature>
<dbReference type="STRING" id="1306861.A0A4U6XI07"/>
<name>A0A4U6XI07_9PEZI</name>